<dbReference type="Proteomes" id="UP000002669">
    <property type="component" value="Unassembled WGS sequence"/>
</dbReference>
<dbReference type="GeneID" id="10032098"/>
<dbReference type="VEuPathDB" id="FungiDB:MGYG_00860"/>
<dbReference type="RefSeq" id="XP_003176776.1">
    <property type="nucleotide sequence ID" value="XM_003176728.1"/>
</dbReference>
<proteinExistence type="predicted"/>
<dbReference type="InParanoid" id="E5R2E8"/>
<protein>
    <submittedName>
        <fullName evidence="1">Uncharacterized protein</fullName>
    </submittedName>
</protein>
<keyword evidence="2" id="KW-1185">Reference proteome</keyword>
<gene>
    <name evidence="1" type="ORF">MGYG_00860</name>
</gene>
<dbReference type="AlphaFoldDB" id="E5R2E8"/>
<name>E5R2E8_ARTGP</name>
<reference evidence="2" key="1">
    <citation type="journal article" date="2012" name="MBio">
        <title>Comparative genome analysis of Trichophyton rubrum and related dermatophytes reveals candidate genes involved in infection.</title>
        <authorList>
            <person name="Martinez D.A."/>
            <person name="Oliver B.G."/>
            <person name="Graeser Y."/>
            <person name="Goldberg J.M."/>
            <person name="Li W."/>
            <person name="Martinez-Rossi N.M."/>
            <person name="Monod M."/>
            <person name="Shelest E."/>
            <person name="Barton R.C."/>
            <person name="Birch E."/>
            <person name="Brakhage A.A."/>
            <person name="Chen Z."/>
            <person name="Gurr S.J."/>
            <person name="Heiman D."/>
            <person name="Heitman J."/>
            <person name="Kosti I."/>
            <person name="Rossi A."/>
            <person name="Saif S."/>
            <person name="Samalova M."/>
            <person name="Saunders C.W."/>
            <person name="Shea T."/>
            <person name="Summerbell R.C."/>
            <person name="Xu J."/>
            <person name="Young S."/>
            <person name="Zeng Q."/>
            <person name="Birren B.W."/>
            <person name="Cuomo C.A."/>
            <person name="White T.C."/>
        </authorList>
    </citation>
    <scope>NUCLEOTIDE SEQUENCE [LARGE SCALE GENOMIC DNA]</scope>
    <source>
        <strain evidence="2">ATCC MYA-4604 / CBS 118893</strain>
    </source>
</reference>
<accession>E5R2E8</accession>
<organism evidence="2">
    <name type="scientific">Arthroderma gypseum (strain ATCC MYA-4604 / CBS 118893)</name>
    <name type="common">Microsporum gypseum</name>
    <dbReference type="NCBI Taxonomy" id="535722"/>
    <lineage>
        <taxon>Eukaryota</taxon>
        <taxon>Fungi</taxon>
        <taxon>Dikarya</taxon>
        <taxon>Ascomycota</taxon>
        <taxon>Pezizomycotina</taxon>
        <taxon>Eurotiomycetes</taxon>
        <taxon>Eurotiomycetidae</taxon>
        <taxon>Onygenales</taxon>
        <taxon>Arthrodermataceae</taxon>
        <taxon>Nannizzia</taxon>
    </lineage>
</organism>
<evidence type="ECO:0000313" key="1">
    <source>
        <dbReference type="EMBL" id="EFQ97824.1"/>
    </source>
</evidence>
<evidence type="ECO:0000313" key="2">
    <source>
        <dbReference type="Proteomes" id="UP000002669"/>
    </source>
</evidence>
<dbReference type="HOGENOM" id="CLU_1547166_0_0_1"/>
<dbReference type="EMBL" id="DS989822">
    <property type="protein sequence ID" value="EFQ97824.1"/>
    <property type="molecule type" value="Genomic_DNA"/>
</dbReference>
<sequence length="173" mass="19690">MLQPLAATESRPPNLVVRRERQRDGEYELVNRTHACLRFQIRTGPSKGKLIDRFCGRRTKQKTQRRKGRRFLVFSLSMKKACLVPASSAMGIVSTRLGAADRVWDQWQTALRPNSRTANYSKDSCSAVTEEVLSNCLEKSQEIIVLGVESARNQMEECVKLYDQPDTQTPASW</sequence>